<comment type="similarity">
    <text evidence="3 10">Belongs to the FKBP-type PPIase family.</text>
</comment>
<comment type="subcellular location">
    <subcellularLocation>
        <location evidence="2">Cytoplasm</location>
    </subcellularLocation>
</comment>
<evidence type="ECO:0000256" key="6">
    <source>
        <dbReference type="ARBA" id="ARBA00023186"/>
    </source>
</evidence>
<evidence type="ECO:0000256" key="1">
    <source>
        <dbReference type="ARBA" id="ARBA00000971"/>
    </source>
</evidence>
<gene>
    <name evidence="12" type="ORF">GMI68_08390</name>
</gene>
<dbReference type="PROSITE" id="PS50059">
    <property type="entry name" value="FKBP_PPIASE"/>
    <property type="match status" value="1"/>
</dbReference>
<evidence type="ECO:0000256" key="2">
    <source>
        <dbReference type="ARBA" id="ARBA00004496"/>
    </source>
</evidence>
<dbReference type="Proteomes" id="UP000636394">
    <property type="component" value="Unassembled WGS sequence"/>
</dbReference>
<feature type="domain" description="PPIase FKBP-type" evidence="11">
    <location>
        <begin position="5"/>
        <end position="80"/>
    </location>
</feature>
<name>A0ABX0ILA2_9ACTN</name>
<dbReference type="InterPro" id="IPR046357">
    <property type="entry name" value="PPIase_dom_sf"/>
</dbReference>
<keyword evidence="5 9" id="KW-0697">Rotamase</keyword>
<evidence type="ECO:0000256" key="8">
    <source>
        <dbReference type="ARBA" id="ARBA00037071"/>
    </source>
</evidence>
<keyword evidence="6" id="KW-0143">Chaperone</keyword>
<accession>A0ABX0ILA2</accession>
<evidence type="ECO:0000313" key="13">
    <source>
        <dbReference type="Proteomes" id="UP000636394"/>
    </source>
</evidence>
<evidence type="ECO:0000256" key="3">
    <source>
        <dbReference type="ARBA" id="ARBA00006577"/>
    </source>
</evidence>
<proteinExistence type="inferred from homology"/>
<organism evidence="12 13">
    <name type="scientific">Xiamenia xianingshaonis</name>
    <dbReference type="NCBI Taxonomy" id="2682776"/>
    <lineage>
        <taxon>Bacteria</taxon>
        <taxon>Bacillati</taxon>
        <taxon>Actinomycetota</taxon>
        <taxon>Coriobacteriia</taxon>
        <taxon>Eggerthellales</taxon>
        <taxon>Eggerthellaceae</taxon>
        <taxon>Xiamenia</taxon>
    </lineage>
</organism>
<keyword evidence="4" id="KW-0963">Cytoplasm</keyword>
<dbReference type="GO" id="GO:0016853">
    <property type="term" value="F:isomerase activity"/>
    <property type="evidence" value="ECO:0007669"/>
    <property type="project" value="UniProtKB-KW"/>
</dbReference>
<dbReference type="PANTHER" id="PTHR47861:SF3">
    <property type="entry name" value="FKBP-TYPE PEPTIDYL-PROLYL CIS-TRANS ISOMERASE SLYD"/>
    <property type="match status" value="1"/>
</dbReference>
<dbReference type="SUPFAM" id="SSF54534">
    <property type="entry name" value="FKBP-like"/>
    <property type="match status" value="1"/>
</dbReference>
<evidence type="ECO:0000256" key="10">
    <source>
        <dbReference type="RuleBase" id="RU003915"/>
    </source>
</evidence>
<dbReference type="PANTHER" id="PTHR47861">
    <property type="entry name" value="FKBP-TYPE PEPTIDYL-PROLYL CIS-TRANS ISOMERASE SLYD"/>
    <property type="match status" value="1"/>
</dbReference>
<keyword evidence="7 9" id="KW-0413">Isomerase</keyword>
<evidence type="ECO:0000313" key="12">
    <source>
        <dbReference type="EMBL" id="NHM14774.1"/>
    </source>
</evidence>
<sequence length="167" mass="18445">MAEIGERVLVHAVGRLDDGMKFLDTYKVGEPMDFVVGSRTVLPAFERAVSQMAPGERAIVRLAPEEGYGAYDESLIEEVPAAEFPRADQLPVGQFIEIALPEDSIRVKVLPPKDGMVRFDHNHELAGRDLIFDIELVGIVEEDAIEREKHPAGCGCGCDRLKESLRS</sequence>
<comment type="function">
    <text evidence="8">Also involved in hydrogenase metallocenter assembly, probably by participating in the nickel insertion step. This function in hydrogenase biosynthesis requires chaperone activity and the presence of the metal-binding domain, but not PPIase activity.</text>
</comment>
<protein>
    <recommendedName>
        <fullName evidence="10">Peptidyl-prolyl cis-trans isomerase</fullName>
        <ecNumber evidence="10">5.2.1.8</ecNumber>
    </recommendedName>
</protein>
<evidence type="ECO:0000256" key="5">
    <source>
        <dbReference type="ARBA" id="ARBA00023110"/>
    </source>
</evidence>
<dbReference type="EC" id="5.2.1.8" evidence="10"/>
<keyword evidence="13" id="KW-1185">Reference proteome</keyword>
<dbReference type="EMBL" id="WPCR01000011">
    <property type="protein sequence ID" value="NHM14774.1"/>
    <property type="molecule type" value="Genomic_DNA"/>
</dbReference>
<comment type="catalytic activity">
    <reaction evidence="1 9 10">
        <text>[protein]-peptidylproline (omega=180) = [protein]-peptidylproline (omega=0)</text>
        <dbReference type="Rhea" id="RHEA:16237"/>
        <dbReference type="Rhea" id="RHEA-COMP:10747"/>
        <dbReference type="Rhea" id="RHEA-COMP:10748"/>
        <dbReference type="ChEBI" id="CHEBI:83833"/>
        <dbReference type="ChEBI" id="CHEBI:83834"/>
        <dbReference type="EC" id="5.2.1.8"/>
    </reaction>
</comment>
<dbReference type="Gene3D" id="3.10.50.40">
    <property type="match status" value="1"/>
</dbReference>
<evidence type="ECO:0000256" key="7">
    <source>
        <dbReference type="ARBA" id="ARBA00023235"/>
    </source>
</evidence>
<evidence type="ECO:0000259" key="11">
    <source>
        <dbReference type="PROSITE" id="PS50059"/>
    </source>
</evidence>
<reference evidence="12 13" key="1">
    <citation type="submission" date="2019-11" db="EMBL/GenBank/DDBJ databases">
        <title>Eggerthellaceae novel genus isolated from the rectal contents of marmort.</title>
        <authorList>
            <person name="Zhang G."/>
        </authorList>
    </citation>
    <scope>NUCLEOTIDE SEQUENCE [LARGE SCALE GENOMIC DNA]</scope>
    <source>
        <strain evidence="13">zg-886</strain>
    </source>
</reference>
<dbReference type="RefSeq" id="WP_166340172.1">
    <property type="nucleotide sequence ID" value="NZ_WPCR01000011.1"/>
</dbReference>
<dbReference type="Pfam" id="PF00254">
    <property type="entry name" value="FKBP_C"/>
    <property type="match status" value="1"/>
</dbReference>
<evidence type="ECO:0000256" key="9">
    <source>
        <dbReference type="PROSITE-ProRule" id="PRU00277"/>
    </source>
</evidence>
<dbReference type="InterPro" id="IPR001179">
    <property type="entry name" value="PPIase_FKBP_dom"/>
</dbReference>
<evidence type="ECO:0000256" key="4">
    <source>
        <dbReference type="ARBA" id="ARBA00022490"/>
    </source>
</evidence>
<comment type="caution">
    <text evidence="12">The sequence shown here is derived from an EMBL/GenBank/DDBJ whole genome shotgun (WGS) entry which is preliminary data.</text>
</comment>